<keyword evidence="2" id="KW-1185">Reference proteome</keyword>
<evidence type="ECO:0000313" key="1">
    <source>
        <dbReference type="EMBL" id="UXD89183.1"/>
    </source>
</evidence>
<sequence>MTDILLNPLATLTAAPLRGVFRQRGLLLILLLVFAAQAKAGLQLELAAGAGYDSNVAPDVTDINAGLGDSYHALEASLGWRTAGRRGVQFETSYWLKEQRWQIYSEYDNRLQTGLLRLGYQGDVLATDVSLIAATADVDGQSYMQLERISPALGFIPSESLYVRTQFDFMRKTYEQNSARDSERSAARLQLYWFFRSSGLSLSALIQGVDEQANAQVYSYQAGIGRLSLRHRSRWFGLGVVNHLRARLEQRQYDAVTEQRQRLEISSRWQLSKRWQWSVSLQRDDRQSDVAAASYGQNRLESTINWSF</sequence>
<proteinExistence type="predicted"/>
<accession>A0ABY6AI06</accession>
<reference evidence="2" key="1">
    <citation type="submission" date="2020-06" db="EMBL/GenBank/DDBJ databases">
        <title>Thalassolituus marinus alknpb1M-1, a hydrocarbon-degrading bacterium isolated from the deep-sea overlying water using an in-situ strategy from the South China Sea basin.</title>
        <authorList>
            <person name="Dong C."/>
            <person name="Chen Y."/>
            <person name="Shao Z."/>
        </authorList>
    </citation>
    <scope>NUCLEOTIDE SEQUENCE [LARGE SCALE GENOMIC DNA]</scope>
    <source>
        <strain evidence="2">alknpb1M-1</strain>
    </source>
</reference>
<dbReference type="Proteomes" id="UP001065322">
    <property type="component" value="Chromosome"/>
</dbReference>
<gene>
    <name evidence="1" type="ORF">HUF19_17860</name>
</gene>
<evidence type="ECO:0008006" key="3">
    <source>
        <dbReference type="Google" id="ProtNLM"/>
    </source>
</evidence>
<organism evidence="1 2">
    <name type="scientific">Thalassolituus hydrocarboniclasticus</name>
    <dbReference type="NCBI Taxonomy" id="2742796"/>
    <lineage>
        <taxon>Bacteria</taxon>
        <taxon>Pseudomonadati</taxon>
        <taxon>Pseudomonadota</taxon>
        <taxon>Gammaproteobacteria</taxon>
        <taxon>Oceanospirillales</taxon>
        <taxon>Oceanospirillaceae</taxon>
        <taxon>Thalassolituus</taxon>
    </lineage>
</organism>
<evidence type="ECO:0000313" key="2">
    <source>
        <dbReference type="Proteomes" id="UP001065322"/>
    </source>
</evidence>
<name>A0ABY6AI06_9GAMM</name>
<dbReference type="RefSeq" id="WP_260997854.1">
    <property type="nucleotide sequence ID" value="NZ_CP054475.1"/>
</dbReference>
<dbReference type="EMBL" id="CP054475">
    <property type="protein sequence ID" value="UXD89183.1"/>
    <property type="molecule type" value="Genomic_DNA"/>
</dbReference>
<protein>
    <recommendedName>
        <fullName evidence="3">DUF560 domain-containing protein</fullName>
    </recommendedName>
</protein>